<evidence type="ECO:0000313" key="11">
    <source>
        <dbReference type="Proteomes" id="UP000002497"/>
    </source>
</evidence>
<dbReference type="VEuPathDB" id="FungiDB:D8B26_001988"/>
<organism evidence="11">
    <name type="scientific">Coccidioides posadasii (strain RMSCC 757 / Silveira)</name>
    <name type="common">Valley fever fungus</name>
    <dbReference type="NCBI Taxonomy" id="443226"/>
    <lineage>
        <taxon>Eukaryota</taxon>
        <taxon>Fungi</taxon>
        <taxon>Dikarya</taxon>
        <taxon>Ascomycota</taxon>
        <taxon>Pezizomycotina</taxon>
        <taxon>Eurotiomycetes</taxon>
        <taxon>Eurotiomycetidae</taxon>
        <taxon>Onygenales</taxon>
        <taxon>Onygenaceae</taxon>
        <taxon>Coccidioides</taxon>
    </lineage>
</organism>
<dbReference type="VEuPathDB" id="FungiDB:CPSG_02029"/>
<keyword evidence="9" id="KW-1133">Transmembrane helix</keyword>
<keyword evidence="6 7" id="KW-0349">Heme</keyword>
<dbReference type="Gene3D" id="1.10.630.10">
    <property type="entry name" value="Cytochrome P450"/>
    <property type="match status" value="1"/>
</dbReference>
<keyword evidence="3 6" id="KW-0479">Metal-binding</keyword>
<evidence type="ECO:0008006" key="12">
    <source>
        <dbReference type="Google" id="ProtNLM"/>
    </source>
</evidence>
<dbReference type="PROSITE" id="PS00086">
    <property type="entry name" value="CYTOCHROME_P450"/>
    <property type="match status" value="1"/>
</dbReference>
<dbReference type="GO" id="GO:0005506">
    <property type="term" value="F:iron ion binding"/>
    <property type="evidence" value="ECO:0007669"/>
    <property type="project" value="InterPro"/>
</dbReference>
<dbReference type="InterPro" id="IPR001128">
    <property type="entry name" value="Cyt_P450"/>
</dbReference>
<dbReference type="OrthoDB" id="1470350at2759"/>
<evidence type="ECO:0000256" key="7">
    <source>
        <dbReference type="RuleBase" id="RU000461"/>
    </source>
</evidence>
<sequence length="615" mass="69636">MASVSLTNIIFTSIILYIFAILLKLLQNYQRARKIGLPIVFVPVDQSNILWIIISPIVRPLLKRYLPRFIYNRIVICIFGHEFHEKLEPFKNFVGGQKTYTLITLRGLEIWTCDPDVSMDVLRRPKDFSQLEIANKMMSKFGSNVLTTSGAVWARQRKIIASVINEKISGVVFDESVRQAAGFIEKFGESKPGDIGSRSTKANRVIDGVTYKTFDMVKKITIHVLSRAGMGVTRPWRDDGRQIKSSAAKADHDEDSRLKFDRALQMILANLVPATLVPEQILSHWPFFLPGAREMRDLADKEPSTKINIISQLIAASELGNNQSVSTNANIKQGWTLSKDEIVGNLFIFNAAGFDTSANALSFALVVLAAYPHWQEWLFEEIDQIVPEDPDASMEYSTIFPKAIRTLAFMPESAVTTEIPSGVVIYINSAALHMAPEVWRDLNPQDETQHTGHRVQNRDASQSGIKASGRFVPDEELFRPSRWINHSDNTIFQPPRGSYLPWSAGPRNCPGQKMAQVEFVGVFLTLFRYHRLEAVRHEIPVKVSTSASKEHKTRRMQTRKETDDEVRQRLERVIDGCRSKLTLEMEVYGVTDAEEEKGGRGVGLRWVRRKAPNRP</sequence>
<dbReference type="GO" id="GO:0016705">
    <property type="term" value="F:oxidoreductase activity, acting on paired donors, with incorporation or reduction of molecular oxygen"/>
    <property type="evidence" value="ECO:0007669"/>
    <property type="project" value="InterPro"/>
</dbReference>
<dbReference type="PANTHER" id="PTHR24305:SF166">
    <property type="entry name" value="CYTOCHROME P450 12A4, MITOCHONDRIAL-RELATED"/>
    <property type="match status" value="1"/>
</dbReference>
<comment type="cofactor">
    <cofactor evidence="1 6">
        <name>heme</name>
        <dbReference type="ChEBI" id="CHEBI:30413"/>
    </cofactor>
</comment>
<protein>
    <recommendedName>
        <fullName evidence="12">Cytochrome P450</fullName>
    </recommendedName>
</protein>
<evidence type="ECO:0000256" key="3">
    <source>
        <dbReference type="ARBA" id="ARBA00022723"/>
    </source>
</evidence>
<dbReference type="HOGENOM" id="CLU_001570_25_2_1"/>
<feature type="transmembrane region" description="Helical" evidence="9">
    <location>
        <begin position="35"/>
        <end position="54"/>
    </location>
</feature>
<dbReference type="Proteomes" id="UP000002497">
    <property type="component" value="Unassembled WGS sequence"/>
</dbReference>
<evidence type="ECO:0000256" key="2">
    <source>
        <dbReference type="ARBA" id="ARBA00010617"/>
    </source>
</evidence>
<dbReference type="STRING" id="443226.E9CX46"/>
<feature type="binding site" description="axial binding residue" evidence="6">
    <location>
        <position position="509"/>
    </location>
    <ligand>
        <name>heme</name>
        <dbReference type="ChEBI" id="CHEBI:30413"/>
    </ligand>
    <ligandPart>
        <name>Fe</name>
        <dbReference type="ChEBI" id="CHEBI:18248"/>
    </ligandPart>
</feature>
<dbReference type="InterPro" id="IPR036396">
    <property type="entry name" value="Cyt_P450_sf"/>
</dbReference>
<dbReference type="GO" id="GO:0020037">
    <property type="term" value="F:heme binding"/>
    <property type="evidence" value="ECO:0007669"/>
    <property type="project" value="InterPro"/>
</dbReference>
<keyword evidence="9" id="KW-0472">Membrane</keyword>
<comment type="similarity">
    <text evidence="2 7">Belongs to the cytochrome P450 family.</text>
</comment>
<dbReference type="InterPro" id="IPR050121">
    <property type="entry name" value="Cytochrome_P450_monoxygenase"/>
</dbReference>
<evidence type="ECO:0000313" key="10">
    <source>
        <dbReference type="EMBL" id="EFW21872.1"/>
    </source>
</evidence>
<dbReference type="GO" id="GO:0004497">
    <property type="term" value="F:monooxygenase activity"/>
    <property type="evidence" value="ECO:0007669"/>
    <property type="project" value="UniProtKB-KW"/>
</dbReference>
<keyword evidence="11" id="KW-1185">Reference proteome</keyword>
<evidence type="ECO:0000256" key="5">
    <source>
        <dbReference type="ARBA" id="ARBA00023004"/>
    </source>
</evidence>
<dbReference type="OMA" id="WQEWLFE"/>
<reference evidence="11" key="1">
    <citation type="journal article" date="2010" name="Genome Res.">
        <title>Population genomic sequencing of Coccidioides fungi reveals recent hybridization and transposon control.</title>
        <authorList>
            <person name="Neafsey D.E."/>
            <person name="Barker B.M."/>
            <person name="Sharpton T.J."/>
            <person name="Stajich J.E."/>
            <person name="Park D.J."/>
            <person name="Whiston E."/>
            <person name="Hung C.-Y."/>
            <person name="McMahan C."/>
            <person name="White J."/>
            <person name="Sykes S."/>
            <person name="Heiman D."/>
            <person name="Young S."/>
            <person name="Zeng Q."/>
            <person name="Abouelleil A."/>
            <person name="Aftuck L."/>
            <person name="Bessette D."/>
            <person name="Brown A."/>
            <person name="FitzGerald M."/>
            <person name="Lui A."/>
            <person name="Macdonald J.P."/>
            <person name="Priest M."/>
            <person name="Orbach M.J."/>
            <person name="Galgiani J.N."/>
            <person name="Kirkland T.N."/>
            <person name="Cole G.T."/>
            <person name="Birren B.W."/>
            <person name="Henn M.R."/>
            <person name="Taylor J.W."/>
            <person name="Rounsley S.D."/>
        </authorList>
    </citation>
    <scope>NUCLEOTIDE SEQUENCE [LARGE SCALE GENOMIC DNA]</scope>
    <source>
        <strain evidence="11">RMSCC 757 / Silveira</strain>
    </source>
</reference>
<dbReference type="SUPFAM" id="SSF48264">
    <property type="entry name" value="Cytochrome P450"/>
    <property type="match status" value="1"/>
</dbReference>
<dbReference type="VEuPathDB" id="FungiDB:D8B26_001989"/>
<evidence type="ECO:0000256" key="9">
    <source>
        <dbReference type="SAM" id="Phobius"/>
    </source>
</evidence>
<accession>E9CX46</accession>
<dbReference type="Pfam" id="PF00067">
    <property type="entry name" value="p450"/>
    <property type="match status" value="2"/>
</dbReference>
<evidence type="ECO:0000256" key="8">
    <source>
        <dbReference type="SAM" id="MobiDB-lite"/>
    </source>
</evidence>
<dbReference type="PANTHER" id="PTHR24305">
    <property type="entry name" value="CYTOCHROME P450"/>
    <property type="match status" value="1"/>
</dbReference>
<feature type="region of interest" description="Disordered" evidence="8">
    <location>
        <begin position="444"/>
        <end position="466"/>
    </location>
</feature>
<keyword evidence="4 7" id="KW-0560">Oxidoreductase</keyword>
<dbReference type="InterPro" id="IPR017972">
    <property type="entry name" value="Cyt_P450_CS"/>
</dbReference>
<evidence type="ECO:0000256" key="6">
    <source>
        <dbReference type="PIRSR" id="PIRSR602401-1"/>
    </source>
</evidence>
<keyword evidence="5 6" id="KW-0408">Iron</keyword>
<evidence type="ECO:0000256" key="1">
    <source>
        <dbReference type="ARBA" id="ARBA00001971"/>
    </source>
</evidence>
<dbReference type="PRINTS" id="PR00385">
    <property type="entry name" value="P450"/>
</dbReference>
<reference evidence="11" key="2">
    <citation type="submission" date="2010-03" db="EMBL/GenBank/DDBJ databases">
        <title>The genome sequence of Coccidioides posadasii strain Silveira.</title>
        <authorList>
            <consortium name="The Broad Institute Genome Sequencing Center for Infectious Disease"/>
            <person name="Neafsey D."/>
            <person name="Orbach M."/>
            <person name="Henn M.R."/>
            <person name="Cole G.T."/>
            <person name="Galgiani J."/>
            <person name="Gardner M.J."/>
            <person name="Kirkland T.N."/>
            <person name="Taylor J.W."/>
            <person name="Young S.K."/>
            <person name="Zeng Q."/>
            <person name="Koehrsen M."/>
            <person name="Alvarado L."/>
            <person name="Berlin A."/>
            <person name="Borenstein D."/>
            <person name="Chapman S.B."/>
            <person name="Chen Z."/>
            <person name="Engels R."/>
            <person name="Freedman E."/>
            <person name="Gellesch M."/>
            <person name="Goldberg J."/>
            <person name="Griggs A."/>
            <person name="Gujja S."/>
            <person name="Heilman E."/>
            <person name="Heiman D."/>
            <person name="Howarth C."/>
            <person name="Jen D."/>
            <person name="Larson L."/>
            <person name="Mehta T."/>
            <person name="Neiman D."/>
            <person name="Park D."/>
            <person name="Pearson M."/>
            <person name="Richards J."/>
            <person name="Roberts A."/>
            <person name="Saif S."/>
            <person name="Shea T."/>
            <person name="Shenoy N."/>
            <person name="Sisk P."/>
            <person name="Stolte C."/>
            <person name="Sykes S."/>
            <person name="Walk T."/>
            <person name="White J."/>
            <person name="Yandava C."/>
            <person name="Haas B."/>
            <person name="Nusbaum C."/>
            <person name="Birren B."/>
        </authorList>
    </citation>
    <scope>NUCLEOTIDE SEQUENCE [LARGE SCALE GENOMIC DNA]</scope>
    <source>
        <strain evidence="11">RMSCC 757 / Silveira</strain>
    </source>
</reference>
<feature type="transmembrane region" description="Helical" evidence="9">
    <location>
        <begin position="6"/>
        <end position="23"/>
    </location>
</feature>
<dbReference type="EMBL" id="GL636487">
    <property type="protein sequence ID" value="EFW21872.1"/>
    <property type="molecule type" value="Genomic_DNA"/>
</dbReference>
<keyword evidence="9" id="KW-0812">Transmembrane</keyword>
<dbReference type="PRINTS" id="PR00463">
    <property type="entry name" value="EP450I"/>
</dbReference>
<gene>
    <name evidence="10" type="ORF">CPSG_02029</name>
</gene>
<keyword evidence="7" id="KW-0503">Monooxygenase</keyword>
<dbReference type="AlphaFoldDB" id="E9CX46"/>
<proteinExistence type="inferred from homology"/>
<dbReference type="InterPro" id="IPR002401">
    <property type="entry name" value="Cyt_P450_E_grp-I"/>
</dbReference>
<evidence type="ECO:0000256" key="4">
    <source>
        <dbReference type="ARBA" id="ARBA00023002"/>
    </source>
</evidence>
<name>E9CX46_COCPS</name>